<dbReference type="AlphaFoldDB" id="A0AAV6GU13"/>
<feature type="region of interest" description="Disordered" evidence="5">
    <location>
        <begin position="826"/>
        <end position="847"/>
    </location>
</feature>
<dbReference type="PANTHER" id="PTHR15922">
    <property type="entry name" value="NEUROBLASTOMA-AMPLIFIED SEQUENCE"/>
    <property type="match status" value="1"/>
</dbReference>
<keyword evidence="9" id="KW-1185">Reference proteome</keyword>
<feature type="domain" description="Sec39" evidence="6">
    <location>
        <begin position="68"/>
        <end position="204"/>
    </location>
</feature>
<evidence type="ECO:0000259" key="7">
    <source>
        <dbReference type="Pfam" id="PF22913"/>
    </source>
</evidence>
<evidence type="ECO:0000256" key="2">
    <source>
        <dbReference type="ARBA" id="ARBA00022448"/>
    </source>
</evidence>
<dbReference type="GO" id="GO:0015031">
    <property type="term" value="P:protein transport"/>
    <property type="evidence" value="ECO:0007669"/>
    <property type="project" value="UniProtKB-KW"/>
</dbReference>
<evidence type="ECO:0000256" key="5">
    <source>
        <dbReference type="SAM" id="MobiDB-lite"/>
    </source>
</evidence>
<gene>
    <name evidence="8" type="ORF">AALO_G00114610</name>
</gene>
<keyword evidence="2" id="KW-0813">Transport</keyword>
<feature type="domain" description="NBAS subunit of NRZ tethering complex C-terminal" evidence="7">
    <location>
        <begin position="892"/>
        <end position="1015"/>
    </location>
</feature>
<name>A0AAV6GU13_9TELE</name>
<evidence type="ECO:0000256" key="4">
    <source>
        <dbReference type="ARBA" id="ARBA00022927"/>
    </source>
</evidence>
<dbReference type="InterPro" id="IPR054751">
    <property type="entry name" value="NBAS_C"/>
</dbReference>
<evidence type="ECO:0000256" key="3">
    <source>
        <dbReference type="ARBA" id="ARBA00022824"/>
    </source>
</evidence>
<accession>A0AAV6GU13</accession>
<dbReference type="Pfam" id="PF08314">
    <property type="entry name" value="Sec39"/>
    <property type="match status" value="1"/>
</dbReference>
<protein>
    <recommendedName>
        <fullName evidence="10">Sec39 domain-containing protein</fullName>
    </recommendedName>
</protein>
<proteinExistence type="predicted"/>
<dbReference type="GO" id="GO:0006890">
    <property type="term" value="P:retrograde vesicle-mediated transport, Golgi to endoplasmic reticulum"/>
    <property type="evidence" value="ECO:0007669"/>
    <property type="project" value="InterPro"/>
</dbReference>
<feature type="compositionally biased region" description="Acidic residues" evidence="5">
    <location>
        <begin position="276"/>
        <end position="289"/>
    </location>
</feature>
<keyword evidence="3" id="KW-0256">Endoplasmic reticulum</keyword>
<comment type="caution">
    <text evidence="8">The sequence shown here is derived from an EMBL/GenBank/DDBJ whole genome shotgun (WGS) entry which is preliminary data.</text>
</comment>
<dbReference type="GO" id="GO:0000149">
    <property type="term" value="F:SNARE binding"/>
    <property type="evidence" value="ECO:0007669"/>
    <property type="project" value="TreeGrafter"/>
</dbReference>
<dbReference type="EMBL" id="JADWDJ010000008">
    <property type="protein sequence ID" value="KAG5277190.1"/>
    <property type="molecule type" value="Genomic_DNA"/>
</dbReference>
<feature type="region of interest" description="Disordered" evidence="5">
    <location>
        <begin position="268"/>
        <end position="291"/>
    </location>
</feature>
<sequence>MQQNVYTCLKPESCQEVFTESLLCSGRQETVSLAGQMMHCSALAEDTPVSVSLRLRAAGRVAYGRSVELVLAAAREYFNSSATLRDPCMNLARSCLLLITDCPSVVAEELDLISALSRLEDFNVKVLPLQVRLREDRLSLIRECVSQCPSAHRQATTLLELARLLRVAGDDEATRKGQVLTLLADQALQCQDFKASYSHCQELMTTGYSGGWDVCARLGECEGYTDLPARQKLMAFSLTHCPVASIQDLLAASSTLETQVLYQAVNYQKDPTQSEESSDGTPEEEDSEQSADLLHRTTARTMQVLTQTGETTRAVLSAVTDKQWWRDSLNYLRPLQGHGMSTGDASANHNADLERQACHPFYESLFENPYVHPSEDVYSSYDYTPCEDFAEVLLRTGKLAETRSEGQNLFPATEVLLQLASDAFPRDMTLALAYLLALPQVLDANSCFEKQPASALSLQLASYYYSLQIYSRLASCFTNAKHPLYRVDPKELIRLVTRHVGEKQDDNANWPAEVDALIGQLRAYSERLADFTQAQVLQGLGRGVDTQRFSSDAQYKKETILGLAETLDESVYHISISLAQRYSVPLWEVYMTHLEFLFTDSGLPTNEIESRCESLGLLATLKNDPEEFYAHMLKYVYPAIAGSDLSRLLLYYSLLESCDCTKYVTTAMKPDTHVKLLKKLKAVARGLDYRKLTDESSDPLCALGPVLTSQNVLSISKLLGRLPLRSAAPSSSTLASGGGGLGPSAVHGAWLRKLFWHGDVQLLRKPPQTDGEFLHAYDTCAKYLDRLVPADTVAFLDFITFSAQAANQLSVETRCEISRRALKSLQTATEKNRKKGGDDGEGPASFEPALSHLSQSVAHLETLTLDFPLSLKNSDEELVRSYSRLYDLSRSEGPKVHQLAVTMAMDGQPLGRIEQLLQVAVGTSELSVKGVMRDAVEQIILAFSGDEEVLKDYPDPLKVLEGIVAAVHIHVENGGGLVSSDNVLAWLRPFCGDDSRPVRPRIEVLKVLEHSFSLSEEDIRLLVFFRSQAVLKAGWPDRELEIKDIAWPPVTGDNMTDPERNPWVSLTSSLLTHSSPGSKVINLGDEVLAMCRSLYPTKHTLPPQCVSRVSTLLLDQALLLPALKLMAESGDEQLLSLVLDQLKAVSQVDDSKCDSELLSLLLTAGLLIGCVETAYYPRLVSHLLTNHQEGGWDVEASARELSQAGHSAQAGSLLLAYRGTHPGQLTFSSALSVIRQWL</sequence>
<evidence type="ECO:0000313" key="8">
    <source>
        <dbReference type="EMBL" id="KAG5277190.1"/>
    </source>
</evidence>
<dbReference type="Proteomes" id="UP000823561">
    <property type="component" value="Chromosome 8"/>
</dbReference>
<evidence type="ECO:0000256" key="1">
    <source>
        <dbReference type="ARBA" id="ARBA00004240"/>
    </source>
</evidence>
<dbReference type="Pfam" id="PF22913">
    <property type="entry name" value="NBAS_11th"/>
    <property type="match status" value="1"/>
</dbReference>
<evidence type="ECO:0008006" key="10">
    <source>
        <dbReference type="Google" id="ProtNLM"/>
    </source>
</evidence>
<dbReference type="InterPro" id="IPR013244">
    <property type="entry name" value="Sec39_domain"/>
</dbReference>
<evidence type="ECO:0000313" key="9">
    <source>
        <dbReference type="Proteomes" id="UP000823561"/>
    </source>
</evidence>
<dbReference type="GO" id="GO:0070939">
    <property type="term" value="C:Dsl1/NZR complex"/>
    <property type="evidence" value="ECO:0007669"/>
    <property type="project" value="TreeGrafter"/>
</dbReference>
<reference evidence="8" key="1">
    <citation type="submission" date="2020-10" db="EMBL/GenBank/DDBJ databases">
        <title>Chromosome-scale genome assembly of the Allis shad, Alosa alosa.</title>
        <authorList>
            <person name="Margot Z."/>
            <person name="Christophe K."/>
            <person name="Cabau C."/>
            <person name="Louis A."/>
            <person name="Berthelot C."/>
            <person name="Parey E."/>
            <person name="Roest Crollius H."/>
            <person name="Montfort J."/>
            <person name="Robinson-Rechavi M."/>
            <person name="Bucao C."/>
            <person name="Bouchez O."/>
            <person name="Gislard M."/>
            <person name="Lluch J."/>
            <person name="Milhes M."/>
            <person name="Lampietro C."/>
            <person name="Lopez Roques C."/>
            <person name="Donnadieu C."/>
            <person name="Braasch I."/>
            <person name="Desvignes T."/>
            <person name="Postlethwait J."/>
            <person name="Bobe J."/>
            <person name="Guiguen Y."/>
        </authorList>
    </citation>
    <scope>NUCLEOTIDE SEQUENCE</scope>
    <source>
        <strain evidence="8">M-15738</strain>
        <tissue evidence="8">Blood</tissue>
    </source>
</reference>
<comment type="subcellular location">
    <subcellularLocation>
        <location evidence="1">Endoplasmic reticulum</location>
    </subcellularLocation>
</comment>
<dbReference type="PANTHER" id="PTHR15922:SF2">
    <property type="entry name" value="NBAS SUBUNIT OF NRZ TETHERING COMPLEX"/>
    <property type="match status" value="1"/>
</dbReference>
<keyword evidence="4" id="KW-0653">Protein transport</keyword>
<organism evidence="8 9">
    <name type="scientific">Alosa alosa</name>
    <name type="common">allis shad</name>
    <dbReference type="NCBI Taxonomy" id="278164"/>
    <lineage>
        <taxon>Eukaryota</taxon>
        <taxon>Metazoa</taxon>
        <taxon>Chordata</taxon>
        <taxon>Craniata</taxon>
        <taxon>Vertebrata</taxon>
        <taxon>Euteleostomi</taxon>
        <taxon>Actinopterygii</taxon>
        <taxon>Neopterygii</taxon>
        <taxon>Teleostei</taxon>
        <taxon>Clupei</taxon>
        <taxon>Clupeiformes</taxon>
        <taxon>Clupeoidei</taxon>
        <taxon>Clupeidae</taxon>
        <taxon>Alosa</taxon>
    </lineage>
</organism>
<evidence type="ECO:0000259" key="6">
    <source>
        <dbReference type="Pfam" id="PF08314"/>
    </source>
</evidence>